<evidence type="ECO:0000256" key="3">
    <source>
        <dbReference type="ARBA" id="ARBA00048340"/>
    </source>
</evidence>
<dbReference type="SUPFAM" id="SSF51735">
    <property type="entry name" value="NAD(P)-binding Rossmann-fold domains"/>
    <property type="match status" value="1"/>
</dbReference>
<evidence type="ECO:0000313" key="6">
    <source>
        <dbReference type="Proteomes" id="UP000327157"/>
    </source>
</evidence>
<proteinExistence type="predicted"/>
<comment type="catalytic activity">
    <reaction evidence="3">
        <text>a (2E,4Z)-dienoyl-CoA + NADPH + H(+) = a 4,5-saturated-(3E)-enoyl-CoA + NADP(+)</text>
        <dbReference type="Rhea" id="RHEA:61892"/>
        <dbReference type="ChEBI" id="CHEBI:15378"/>
        <dbReference type="ChEBI" id="CHEBI:57783"/>
        <dbReference type="ChEBI" id="CHEBI:58349"/>
        <dbReference type="ChEBI" id="CHEBI:85099"/>
        <dbReference type="ChEBI" id="CHEBI:85493"/>
        <dbReference type="EC" id="1.3.1.124"/>
    </reaction>
</comment>
<protein>
    <recommendedName>
        <fullName evidence="1">2,4-dienoyl-CoA reductase [(3E)-enoyl-CoA-producing]</fullName>
        <ecNumber evidence="1">1.3.1.124</ecNumber>
    </recommendedName>
</protein>
<dbReference type="PANTHER" id="PTHR43296">
    <property type="entry name" value="PEROXISOMAL 2,4-DIENOYL-COA REDUCTASE"/>
    <property type="match status" value="1"/>
</dbReference>
<dbReference type="GO" id="GO:0008670">
    <property type="term" value="F:2,4-dienoyl-CoA reductase (NADPH) activity"/>
    <property type="evidence" value="ECO:0007669"/>
    <property type="project" value="InterPro"/>
</dbReference>
<keyword evidence="6" id="KW-1185">Reference proteome</keyword>
<dbReference type="InterPro" id="IPR002347">
    <property type="entry name" value="SDR_fam"/>
</dbReference>
<reference evidence="5 6" key="3">
    <citation type="submission" date="2019-11" db="EMBL/GenBank/DDBJ databases">
        <title>A de novo genome assembly of a pear dwarfing rootstock.</title>
        <authorList>
            <person name="Wang F."/>
            <person name="Wang J."/>
            <person name="Li S."/>
            <person name="Zhang Y."/>
            <person name="Fang M."/>
            <person name="Ma L."/>
            <person name="Zhao Y."/>
            <person name="Jiang S."/>
        </authorList>
    </citation>
    <scope>NUCLEOTIDE SEQUENCE [LARGE SCALE GENOMIC DNA]</scope>
    <source>
        <strain evidence="5">S2</strain>
        <tissue evidence="5">Leaf</tissue>
    </source>
</reference>
<dbReference type="PANTHER" id="PTHR43296:SF10">
    <property type="entry name" value="2,4-DIENOYL-COA REDUCTASE [(3E)-ENOYL-COA-PRODUCING]"/>
    <property type="match status" value="1"/>
</dbReference>
<dbReference type="PRINTS" id="PR00081">
    <property type="entry name" value="GDHRDH"/>
</dbReference>
<dbReference type="EC" id="1.3.1.124" evidence="1"/>
<comment type="catalytic activity">
    <reaction evidence="2">
        <text>a (2E,4E)-dienoyl-CoA + NADPH + H(+) = a 4,5-saturated-(3E)-enoyl-CoA + NADP(+)</text>
        <dbReference type="Rhea" id="RHEA:45912"/>
        <dbReference type="ChEBI" id="CHEBI:15378"/>
        <dbReference type="ChEBI" id="CHEBI:57783"/>
        <dbReference type="ChEBI" id="CHEBI:58349"/>
        <dbReference type="ChEBI" id="CHEBI:85101"/>
        <dbReference type="ChEBI" id="CHEBI:85493"/>
        <dbReference type="EC" id="1.3.1.124"/>
    </reaction>
</comment>
<reference evidence="6" key="2">
    <citation type="submission" date="2019-10" db="EMBL/GenBank/DDBJ databases">
        <title>A de novo genome assembly of a pear dwarfing rootstock.</title>
        <authorList>
            <person name="Wang F."/>
            <person name="Wang J."/>
            <person name="Li S."/>
            <person name="Zhang Y."/>
            <person name="Fang M."/>
            <person name="Ma L."/>
            <person name="Zhao Y."/>
            <person name="Jiang S."/>
        </authorList>
    </citation>
    <scope>NUCLEOTIDE SEQUENCE [LARGE SCALE GENOMIC DNA]</scope>
</reference>
<evidence type="ECO:0000256" key="4">
    <source>
        <dbReference type="SAM" id="MobiDB-lite"/>
    </source>
</evidence>
<evidence type="ECO:0000256" key="2">
    <source>
        <dbReference type="ARBA" id="ARBA00048009"/>
    </source>
</evidence>
<dbReference type="GO" id="GO:0009062">
    <property type="term" value="P:fatty acid catabolic process"/>
    <property type="evidence" value="ECO:0007669"/>
    <property type="project" value="InterPro"/>
</dbReference>
<dbReference type="GO" id="GO:0005777">
    <property type="term" value="C:peroxisome"/>
    <property type="evidence" value="ECO:0007669"/>
    <property type="project" value="TreeGrafter"/>
</dbReference>
<comment type="caution">
    <text evidence="5">The sequence shown here is derived from an EMBL/GenBank/DDBJ whole genome shotgun (WGS) entry which is preliminary data.</text>
</comment>
<dbReference type="InterPro" id="IPR036291">
    <property type="entry name" value="NAD(P)-bd_dom_sf"/>
</dbReference>
<dbReference type="Proteomes" id="UP000327157">
    <property type="component" value="Chromosome 10"/>
</dbReference>
<evidence type="ECO:0000313" key="5">
    <source>
        <dbReference type="EMBL" id="KAB2601690.1"/>
    </source>
</evidence>
<feature type="region of interest" description="Disordered" evidence="4">
    <location>
        <begin position="216"/>
        <end position="242"/>
    </location>
</feature>
<dbReference type="Gene3D" id="3.40.50.720">
    <property type="entry name" value="NAD(P)-binding Rossmann-like Domain"/>
    <property type="match status" value="1"/>
</dbReference>
<dbReference type="EMBL" id="SMOL01000695">
    <property type="protein sequence ID" value="KAB2601690.1"/>
    <property type="molecule type" value="Genomic_DNA"/>
</dbReference>
<reference evidence="5 6" key="1">
    <citation type="submission" date="2019-09" db="EMBL/GenBank/DDBJ databases">
        <authorList>
            <person name="Ou C."/>
        </authorList>
    </citation>
    <scope>NUCLEOTIDE SEQUENCE [LARGE SCALE GENOMIC DNA]</scope>
    <source>
        <strain evidence="5">S2</strain>
        <tissue evidence="5">Leaf</tissue>
    </source>
</reference>
<name>A0A5N5FKB6_9ROSA</name>
<gene>
    <name evidence="5" type="ORF">D8674_002695</name>
</gene>
<feature type="compositionally biased region" description="Basic and acidic residues" evidence="4">
    <location>
        <begin position="233"/>
        <end position="242"/>
    </location>
</feature>
<organism evidence="5 6">
    <name type="scientific">Pyrus ussuriensis x Pyrus communis</name>
    <dbReference type="NCBI Taxonomy" id="2448454"/>
    <lineage>
        <taxon>Eukaryota</taxon>
        <taxon>Viridiplantae</taxon>
        <taxon>Streptophyta</taxon>
        <taxon>Embryophyta</taxon>
        <taxon>Tracheophyta</taxon>
        <taxon>Spermatophyta</taxon>
        <taxon>Magnoliopsida</taxon>
        <taxon>eudicotyledons</taxon>
        <taxon>Gunneridae</taxon>
        <taxon>Pentapetalae</taxon>
        <taxon>rosids</taxon>
        <taxon>fabids</taxon>
        <taxon>Rosales</taxon>
        <taxon>Rosaceae</taxon>
        <taxon>Amygdaloideae</taxon>
        <taxon>Maleae</taxon>
        <taxon>Pyrus</taxon>
    </lineage>
</organism>
<accession>A0A5N5FKB6</accession>
<dbReference type="OrthoDB" id="1393670at2759"/>
<dbReference type="AlphaFoldDB" id="A0A5N5FKB6"/>
<dbReference type="InterPro" id="IPR045017">
    <property type="entry name" value="DECR2-like"/>
</dbReference>
<dbReference type="Pfam" id="PF00106">
    <property type="entry name" value="adh_short"/>
    <property type="match status" value="1"/>
</dbReference>
<evidence type="ECO:0000256" key="1">
    <source>
        <dbReference type="ARBA" id="ARBA00026117"/>
    </source>
</evidence>
<sequence>MCAARVLESTVKHFGRLDILVNAAAGNFLCPHIDIDAVGAFRVCHEALKYLKKGASGKKNSSAGGSVINISATLHYTATWYQIHVSAAKVCYVIETFGSHRYHYEKLGVGVNGIAPGPIGDTAGFGKLSPQEMLRKPKEQMGYCHGCSVSFIRCSDVNGMNIDIGGKEIGASDGCTVNSDTNVCNTSVDGSVKESVLGPWMIVQTKRRAPLANISNSVHKSDTQKEAGFMKSTDVENSDRYD</sequence>